<dbReference type="AlphaFoldDB" id="A0BP57"/>
<dbReference type="HOGENOM" id="CLU_772659_0_0_1"/>
<sequence>MLNINTQGEKLKQSANYIKVSFNLHPQALQKEVSELKEKINNLEFELSTLKFLEQYIQHEIPKQDEINEDREREKQEVQSKLNKLLKEIQDLKDSNSDLQSQLKAKDQQKLEIIEKNKSELSKKQQDFEKCQAELEAKNKLFDEMKKKEEENYTIIQEGSATNSPINERKMHDIQKYQIENQRLKNEFQQLKKEYDNLTNIFNDLVKERHKQDEDNQQSVRDWKTKYDQIAKLRDSDKESFQSQLEEKTKVIANLQQKLYQIQKETSTKETQTRFLKRQKELSLSFQCDDEQLDLLDQTLETISNSSIQQIITMCQTQGQQNTLLRELKRIIEETINIVHQKLATSLPSIIKTCCEVKDSSSIQLLQ</sequence>
<gene>
    <name evidence="2" type="ORF">GSPATT00005073001</name>
</gene>
<feature type="coiled-coil region" evidence="1">
    <location>
        <begin position="26"/>
        <end position="208"/>
    </location>
</feature>
<dbReference type="OMA" id="ENYTIIQ"/>
<organism evidence="2 3">
    <name type="scientific">Paramecium tetraurelia</name>
    <dbReference type="NCBI Taxonomy" id="5888"/>
    <lineage>
        <taxon>Eukaryota</taxon>
        <taxon>Sar</taxon>
        <taxon>Alveolata</taxon>
        <taxon>Ciliophora</taxon>
        <taxon>Intramacronucleata</taxon>
        <taxon>Oligohymenophorea</taxon>
        <taxon>Peniculida</taxon>
        <taxon>Parameciidae</taxon>
        <taxon>Paramecium</taxon>
    </lineage>
</organism>
<dbReference type="RefSeq" id="XP_001427722.1">
    <property type="nucleotide sequence ID" value="XM_001427685.1"/>
</dbReference>
<evidence type="ECO:0000313" key="2">
    <source>
        <dbReference type="EMBL" id="CAK60324.1"/>
    </source>
</evidence>
<dbReference type="GeneID" id="5013506"/>
<evidence type="ECO:0000256" key="1">
    <source>
        <dbReference type="SAM" id="Coils"/>
    </source>
</evidence>
<dbReference type="KEGG" id="ptm:GSPATT00005073001"/>
<evidence type="ECO:0000313" key="3">
    <source>
        <dbReference type="Proteomes" id="UP000000600"/>
    </source>
</evidence>
<dbReference type="EMBL" id="CT868008">
    <property type="protein sequence ID" value="CAK60324.1"/>
    <property type="molecule type" value="Genomic_DNA"/>
</dbReference>
<dbReference type="Proteomes" id="UP000000600">
    <property type="component" value="Unassembled WGS sequence"/>
</dbReference>
<dbReference type="InParanoid" id="A0BP57"/>
<protein>
    <submittedName>
        <fullName evidence="2">Uncharacterized protein</fullName>
    </submittedName>
</protein>
<feature type="coiled-coil region" evidence="1">
    <location>
        <begin position="238"/>
        <end position="265"/>
    </location>
</feature>
<reference evidence="2 3" key="1">
    <citation type="journal article" date="2006" name="Nature">
        <title>Global trends of whole-genome duplications revealed by the ciliate Paramecium tetraurelia.</title>
        <authorList>
            <consortium name="Genoscope"/>
            <person name="Aury J.-M."/>
            <person name="Jaillon O."/>
            <person name="Duret L."/>
            <person name="Noel B."/>
            <person name="Jubin C."/>
            <person name="Porcel B.M."/>
            <person name="Segurens B."/>
            <person name="Daubin V."/>
            <person name="Anthouard V."/>
            <person name="Aiach N."/>
            <person name="Arnaiz O."/>
            <person name="Billaut A."/>
            <person name="Beisson J."/>
            <person name="Blanc I."/>
            <person name="Bouhouche K."/>
            <person name="Camara F."/>
            <person name="Duharcourt S."/>
            <person name="Guigo R."/>
            <person name="Gogendeau D."/>
            <person name="Katinka M."/>
            <person name="Keller A.-M."/>
            <person name="Kissmehl R."/>
            <person name="Klotz C."/>
            <person name="Koll F."/>
            <person name="Le Moue A."/>
            <person name="Lepere C."/>
            <person name="Malinsky S."/>
            <person name="Nowacki M."/>
            <person name="Nowak J.K."/>
            <person name="Plattner H."/>
            <person name="Poulain J."/>
            <person name="Ruiz F."/>
            <person name="Serrano V."/>
            <person name="Zagulski M."/>
            <person name="Dessen P."/>
            <person name="Betermier M."/>
            <person name="Weissenbach J."/>
            <person name="Scarpelli C."/>
            <person name="Schachter V."/>
            <person name="Sperling L."/>
            <person name="Meyer E."/>
            <person name="Cohen J."/>
            <person name="Wincker P."/>
        </authorList>
    </citation>
    <scope>NUCLEOTIDE SEQUENCE [LARGE SCALE GENOMIC DNA]</scope>
    <source>
        <strain evidence="2 3">Stock d4-2</strain>
    </source>
</reference>
<keyword evidence="3" id="KW-1185">Reference proteome</keyword>
<dbReference type="OrthoDB" id="303127at2759"/>
<proteinExistence type="predicted"/>
<keyword evidence="1" id="KW-0175">Coiled coil</keyword>
<name>A0BP57_PARTE</name>
<accession>A0BP57</accession>